<dbReference type="EMBL" id="JAIWYP010000015">
    <property type="protein sequence ID" value="KAH3701483.1"/>
    <property type="molecule type" value="Genomic_DNA"/>
</dbReference>
<dbReference type="CDD" id="cd14698">
    <property type="entry name" value="bZIP_CNC"/>
    <property type="match status" value="1"/>
</dbReference>
<dbReference type="PANTHER" id="PTHR24411:SF55">
    <property type="entry name" value="SEGMENTATION PROTEIN CAP'N'COLLAR"/>
    <property type="match status" value="1"/>
</dbReference>
<feature type="region of interest" description="Disordered" evidence="7">
    <location>
        <begin position="89"/>
        <end position="111"/>
    </location>
</feature>
<keyword evidence="10" id="KW-1185">Reference proteome</keyword>
<dbReference type="PANTHER" id="PTHR24411">
    <property type="entry name" value="NUCLEAR FACTOR ERYTHROID 2-RELATED FACTOR"/>
    <property type="match status" value="1"/>
</dbReference>
<feature type="domain" description="BZIP" evidence="8">
    <location>
        <begin position="613"/>
        <end position="676"/>
    </location>
</feature>
<feature type="region of interest" description="Disordered" evidence="7">
    <location>
        <begin position="232"/>
        <end position="264"/>
    </location>
</feature>
<dbReference type="GO" id="GO:0005634">
    <property type="term" value="C:nucleus"/>
    <property type="evidence" value="ECO:0007669"/>
    <property type="project" value="TreeGrafter"/>
</dbReference>
<evidence type="ECO:0000313" key="9">
    <source>
        <dbReference type="EMBL" id="KAH3701483.1"/>
    </source>
</evidence>
<dbReference type="OrthoDB" id="7458135at2759"/>
<evidence type="ECO:0000256" key="5">
    <source>
        <dbReference type="ARBA" id="ARBA00023242"/>
    </source>
</evidence>
<keyword evidence="2" id="KW-0238">DNA-binding</keyword>
<feature type="region of interest" description="Disordered" evidence="7">
    <location>
        <begin position="504"/>
        <end position="557"/>
    </location>
</feature>
<feature type="region of interest" description="Disordered" evidence="7">
    <location>
        <begin position="425"/>
        <end position="487"/>
    </location>
</feature>
<feature type="coiled-coil region" evidence="6">
    <location>
        <begin position="631"/>
        <end position="658"/>
    </location>
</feature>
<comment type="caution">
    <text evidence="9">The sequence shown here is derived from an EMBL/GenBank/DDBJ whole genome shotgun (WGS) entry which is preliminary data.</text>
</comment>
<dbReference type="SUPFAM" id="SSF57959">
    <property type="entry name" value="Leucine zipper domain"/>
    <property type="match status" value="1"/>
</dbReference>
<evidence type="ECO:0000259" key="8">
    <source>
        <dbReference type="PROSITE" id="PS50217"/>
    </source>
</evidence>
<organism evidence="9 10">
    <name type="scientific">Dreissena polymorpha</name>
    <name type="common">Zebra mussel</name>
    <name type="synonym">Mytilus polymorpha</name>
    <dbReference type="NCBI Taxonomy" id="45954"/>
    <lineage>
        <taxon>Eukaryota</taxon>
        <taxon>Metazoa</taxon>
        <taxon>Spiralia</taxon>
        <taxon>Lophotrochozoa</taxon>
        <taxon>Mollusca</taxon>
        <taxon>Bivalvia</taxon>
        <taxon>Autobranchia</taxon>
        <taxon>Heteroconchia</taxon>
        <taxon>Euheterodonta</taxon>
        <taxon>Imparidentia</taxon>
        <taxon>Neoheterodontei</taxon>
        <taxon>Myida</taxon>
        <taxon>Dreissenoidea</taxon>
        <taxon>Dreissenidae</taxon>
        <taxon>Dreissena</taxon>
    </lineage>
</organism>
<evidence type="ECO:0000256" key="2">
    <source>
        <dbReference type="ARBA" id="ARBA00023125"/>
    </source>
</evidence>
<dbReference type="PROSITE" id="PS00036">
    <property type="entry name" value="BZIP_BASIC"/>
    <property type="match status" value="1"/>
</dbReference>
<keyword evidence="3" id="KW-0010">Activator</keyword>
<dbReference type="InterPro" id="IPR004826">
    <property type="entry name" value="bZIP_Maf"/>
</dbReference>
<dbReference type="AlphaFoldDB" id="A0A9D3YMB2"/>
<dbReference type="Gene3D" id="1.10.880.10">
    <property type="entry name" value="Transcription factor, Skn-1-like, DNA-binding domain"/>
    <property type="match status" value="1"/>
</dbReference>
<evidence type="ECO:0000256" key="6">
    <source>
        <dbReference type="SAM" id="Coils"/>
    </source>
</evidence>
<dbReference type="Proteomes" id="UP000828390">
    <property type="component" value="Unassembled WGS sequence"/>
</dbReference>
<dbReference type="InterPro" id="IPR046347">
    <property type="entry name" value="bZIP_sf"/>
</dbReference>
<reference evidence="9" key="2">
    <citation type="submission" date="2020-11" db="EMBL/GenBank/DDBJ databases">
        <authorList>
            <person name="McCartney M.A."/>
            <person name="Auch B."/>
            <person name="Kono T."/>
            <person name="Mallez S."/>
            <person name="Becker A."/>
            <person name="Gohl D.M."/>
            <person name="Silverstein K.A.T."/>
            <person name="Koren S."/>
            <person name="Bechman K.B."/>
            <person name="Herman A."/>
            <person name="Abrahante J.E."/>
            <person name="Garbe J."/>
        </authorList>
    </citation>
    <scope>NUCLEOTIDE SEQUENCE</scope>
    <source>
        <strain evidence="9">Duluth1</strain>
        <tissue evidence="9">Whole animal</tissue>
    </source>
</reference>
<dbReference type="SUPFAM" id="SSF47454">
    <property type="entry name" value="A DNA-binding domain in eukaryotic transcription factors"/>
    <property type="match status" value="1"/>
</dbReference>
<keyword evidence="4" id="KW-0804">Transcription</keyword>
<dbReference type="GO" id="GO:0000978">
    <property type="term" value="F:RNA polymerase II cis-regulatory region sequence-specific DNA binding"/>
    <property type="evidence" value="ECO:0007669"/>
    <property type="project" value="InterPro"/>
</dbReference>
<evidence type="ECO:0000256" key="1">
    <source>
        <dbReference type="ARBA" id="ARBA00023015"/>
    </source>
</evidence>
<proteinExistence type="predicted"/>
<feature type="compositionally biased region" description="Polar residues" evidence="7">
    <location>
        <begin position="451"/>
        <end position="461"/>
    </location>
</feature>
<dbReference type="InterPro" id="IPR004827">
    <property type="entry name" value="bZIP"/>
</dbReference>
<dbReference type="InterPro" id="IPR047167">
    <property type="entry name" value="NFE2-like"/>
</dbReference>
<evidence type="ECO:0000313" key="10">
    <source>
        <dbReference type="Proteomes" id="UP000828390"/>
    </source>
</evidence>
<protein>
    <recommendedName>
        <fullName evidence="8">BZIP domain-containing protein</fullName>
    </recommendedName>
</protein>
<gene>
    <name evidence="9" type="ORF">DPMN_076472</name>
</gene>
<keyword evidence="6" id="KW-0175">Coiled coil</keyword>
<dbReference type="Pfam" id="PF03131">
    <property type="entry name" value="bZIP_Maf"/>
    <property type="match status" value="1"/>
</dbReference>
<dbReference type="GO" id="GO:0000981">
    <property type="term" value="F:DNA-binding transcription factor activity, RNA polymerase II-specific"/>
    <property type="evidence" value="ECO:0007669"/>
    <property type="project" value="TreeGrafter"/>
</dbReference>
<evidence type="ECO:0000256" key="4">
    <source>
        <dbReference type="ARBA" id="ARBA00023163"/>
    </source>
</evidence>
<evidence type="ECO:0000256" key="7">
    <source>
        <dbReference type="SAM" id="MobiDB-lite"/>
    </source>
</evidence>
<feature type="compositionally biased region" description="Low complexity" evidence="7">
    <location>
        <begin position="504"/>
        <end position="537"/>
    </location>
</feature>
<feature type="compositionally biased region" description="Low complexity" evidence="7">
    <location>
        <begin position="232"/>
        <end position="244"/>
    </location>
</feature>
<dbReference type="PROSITE" id="PS50217">
    <property type="entry name" value="BZIP"/>
    <property type="match status" value="1"/>
</dbReference>
<keyword evidence="1" id="KW-0805">Transcription regulation</keyword>
<accession>A0A9D3YMB2</accession>
<keyword evidence="5" id="KW-0539">Nucleus</keyword>
<dbReference type="InterPro" id="IPR008917">
    <property type="entry name" value="TF_DNA-bd_sf"/>
</dbReference>
<name>A0A9D3YMB2_DREPO</name>
<evidence type="ECO:0000256" key="3">
    <source>
        <dbReference type="ARBA" id="ARBA00023159"/>
    </source>
</evidence>
<sequence>MMELEHNISQHNNHVVPQDLDLIEVLWRQDIDLGIGKDVFDPNLRLELERERELELQKERQKQKEHELLQKKLEEQHRNEQQRWLHDNFTQDGETGEWVPLGGSRVPPPPPGIDLNNLQQEQFVSTFDAIPSMMGDGMLQEANNYDTMPPPPQYPSQQGVANNHSQQSMYNSSYNGGRGLNNMNLSVGCRPQMAAQHPCTLGHQLYPSHHQQNQYSGNHSYNHHPQNYTHQQNITHHQQQQVHNQTRHHHQQQQQQQSDQMGGQMSLEATWQDLVNILELPQANRTPGEEALLNMSLPSHGMGAHMPNASAVLIQNASMPTPAPMSGNISFNNTGMVSQCHGSPSHSSSLLSPCSVREGFNSSMPSGGPFSGLNMDQQGDGFFPNITSVLSTEDPTLDNINDFLPDLEDDLEDINFSEMGIDDADLVHKPSTSSKKEDSSDSAVSMGSAESPDQNDFSDSDMSPFDGIEGATGGQDGSTFPKTSKYDPDDFRYSNSCSYSSGGDSNCSSNFSSGSNDTGSGSHFGSSGSFSPNSNGHINHNHTYPLKPGQDPKDYTKKNLMREGRHKGPQSKDHKRVAELKIPFTVDQIVNSPVEEFNEMMTKHKFSDQQLQLIRDIRRRGKNKVAAQNCRKRKINVLEHLEDEMGTLEKTRDKLLRERHLMDKQTLEMKEKLGLMYSEIFHSLRDEHGHPYDPARFSLQQSSDGDVFLVPRNYTFEDESMKKKKSEQK</sequence>
<dbReference type="SMART" id="SM00338">
    <property type="entry name" value="BRLZ"/>
    <property type="match status" value="1"/>
</dbReference>
<reference evidence="9" key="1">
    <citation type="journal article" date="2019" name="bioRxiv">
        <title>The Genome of the Zebra Mussel, Dreissena polymorpha: A Resource for Invasive Species Research.</title>
        <authorList>
            <person name="McCartney M.A."/>
            <person name="Auch B."/>
            <person name="Kono T."/>
            <person name="Mallez S."/>
            <person name="Zhang Y."/>
            <person name="Obille A."/>
            <person name="Becker A."/>
            <person name="Abrahante J.E."/>
            <person name="Garbe J."/>
            <person name="Badalamenti J.P."/>
            <person name="Herman A."/>
            <person name="Mangelson H."/>
            <person name="Liachko I."/>
            <person name="Sullivan S."/>
            <person name="Sone E.D."/>
            <person name="Koren S."/>
            <person name="Silverstein K.A.T."/>
            <person name="Beckman K.B."/>
            <person name="Gohl D.M."/>
        </authorList>
    </citation>
    <scope>NUCLEOTIDE SEQUENCE</scope>
    <source>
        <strain evidence="9">Duluth1</strain>
        <tissue evidence="9">Whole animal</tissue>
    </source>
</reference>
<feature type="coiled-coil region" evidence="6">
    <location>
        <begin position="44"/>
        <end position="83"/>
    </location>
</feature>